<protein>
    <recommendedName>
        <fullName evidence="4">Molybdopterin-dependent oxidoreductase</fullName>
    </recommendedName>
</protein>
<organism evidence="2 3">
    <name type="scientific">Bosea massiliensis</name>
    <dbReference type="NCBI Taxonomy" id="151419"/>
    <lineage>
        <taxon>Bacteria</taxon>
        <taxon>Pseudomonadati</taxon>
        <taxon>Pseudomonadota</taxon>
        <taxon>Alphaproteobacteria</taxon>
        <taxon>Hyphomicrobiales</taxon>
        <taxon>Boseaceae</taxon>
        <taxon>Bosea</taxon>
    </lineage>
</organism>
<name>A0ABW0NUT4_9HYPH</name>
<keyword evidence="1" id="KW-0732">Signal</keyword>
<dbReference type="Proteomes" id="UP001596060">
    <property type="component" value="Unassembled WGS sequence"/>
</dbReference>
<evidence type="ECO:0000313" key="2">
    <source>
        <dbReference type="EMBL" id="MFC5503860.1"/>
    </source>
</evidence>
<reference evidence="3" key="1">
    <citation type="journal article" date="2019" name="Int. J. Syst. Evol. Microbiol.">
        <title>The Global Catalogue of Microorganisms (GCM) 10K type strain sequencing project: providing services to taxonomists for standard genome sequencing and annotation.</title>
        <authorList>
            <consortium name="The Broad Institute Genomics Platform"/>
            <consortium name="The Broad Institute Genome Sequencing Center for Infectious Disease"/>
            <person name="Wu L."/>
            <person name="Ma J."/>
        </authorList>
    </citation>
    <scope>NUCLEOTIDE SEQUENCE [LARGE SCALE GENOMIC DNA]</scope>
    <source>
        <strain evidence="3">CCUG 43117</strain>
    </source>
</reference>
<accession>A0ABW0NUT4</accession>
<sequence>MLIRLALLFCLACLAPAGQAGAAEIPAAKGPVILTVSGKIAHRNGPDGATFDAAMLDALPKRMTTASTPWYSDKMRFEGPLGAALLDQVGATGTTLKVTALNDYAVEIPVEDFRKWPVILATKINDKPISVRDKGPIFVIYPFDEQPSLYNELYFGRSAWQVKSIEVR</sequence>
<dbReference type="InterPro" id="IPR036374">
    <property type="entry name" value="OxRdtase_Mopterin-bd_sf"/>
</dbReference>
<comment type="caution">
    <text evidence="2">The sequence shown here is derived from an EMBL/GenBank/DDBJ whole genome shotgun (WGS) entry which is preliminary data.</text>
</comment>
<keyword evidence="3" id="KW-1185">Reference proteome</keyword>
<dbReference type="EMBL" id="JBHSLU010000004">
    <property type="protein sequence ID" value="MFC5503860.1"/>
    <property type="molecule type" value="Genomic_DNA"/>
</dbReference>
<feature type="chain" id="PRO_5046281149" description="Molybdopterin-dependent oxidoreductase" evidence="1">
    <location>
        <begin position="23"/>
        <end position="168"/>
    </location>
</feature>
<evidence type="ECO:0000256" key="1">
    <source>
        <dbReference type="SAM" id="SignalP"/>
    </source>
</evidence>
<dbReference type="RefSeq" id="WP_082734979.1">
    <property type="nucleotide sequence ID" value="NZ_JBHSLU010000004.1"/>
</dbReference>
<feature type="signal peptide" evidence="1">
    <location>
        <begin position="1"/>
        <end position="22"/>
    </location>
</feature>
<proteinExistence type="predicted"/>
<evidence type="ECO:0008006" key="4">
    <source>
        <dbReference type="Google" id="ProtNLM"/>
    </source>
</evidence>
<dbReference type="Gene3D" id="3.90.420.10">
    <property type="entry name" value="Oxidoreductase, molybdopterin-binding domain"/>
    <property type="match status" value="1"/>
</dbReference>
<gene>
    <name evidence="2" type="ORF">ACFPN9_01160</name>
</gene>
<evidence type="ECO:0000313" key="3">
    <source>
        <dbReference type="Proteomes" id="UP001596060"/>
    </source>
</evidence>
<dbReference type="SUPFAM" id="SSF56524">
    <property type="entry name" value="Oxidoreductase molybdopterin-binding domain"/>
    <property type="match status" value="1"/>
</dbReference>